<dbReference type="AlphaFoldDB" id="A0A0G4HD94"/>
<feature type="region of interest" description="Disordered" evidence="1">
    <location>
        <begin position="423"/>
        <end position="514"/>
    </location>
</feature>
<feature type="compositionally biased region" description="Low complexity" evidence="1">
    <location>
        <begin position="360"/>
        <end position="375"/>
    </location>
</feature>
<protein>
    <submittedName>
        <fullName evidence="2">Uncharacterized protein</fullName>
    </submittedName>
</protein>
<feature type="compositionally biased region" description="Basic and acidic residues" evidence="1">
    <location>
        <begin position="481"/>
        <end position="494"/>
    </location>
</feature>
<feature type="compositionally biased region" description="Polar residues" evidence="1">
    <location>
        <begin position="345"/>
        <end position="359"/>
    </location>
</feature>
<organism evidence="2">
    <name type="scientific">Chromera velia CCMP2878</name>
    <dbReference type="NCBI Taxonomy" id="1169474"/>
    <lineage>
        <taxon>Eukaryota</taxon>
        <taxon>Sar</taxon>
        <taxon>Alveolata</taxon>
        <taxon>Colpodellida</taxon>
        <taxon>Chromeraceae</taxon>
        <taxon>Chromera</taxon>
    </lineage>
</organism>
<dbReference type="EMBL" id="CDMZ01002364">
    <property type="protein sequence ID" value="CEM42037.1"/>
    <property type="molecule type" value="Genomic_DNA"/>
</dbReference>
<evidence type="ECO:0000313" key="2">
    <source>
        <dbReference type="EMBL" id="CEM42037.1"/>
    </source>
</evidence>
<gene>
    <name evidence="2" type="ORF">Cvel_6420</name>
</gene>
<dbReference type="VEuPathDB" id="CryptoDB:Cvel_6420"/>
<accession>A0A0G4HD94</accession>
<name>A0A0G4HD94_9ALVE</name>
<feature type="compositionally biased region" description="Acidic residues" evidence="1">
    <location>
        <begin position="499"/>
        <end position="514"/>
    </location>
</feature>
<sequence>MGFLQSSMTSFTSSHNAAIPETNGAVSLVHGSSPFSEFCGVPLAPPSEEDPIEAASDQNVELILQHLKRKKDAKKFALIIDGWSIASVDLYRVIADVRRRFGEPVVKRLHRDFSLLDTDSYLIPVYLLGLSCINHYLSGNATTRVDVENIPSSAIRNLTKEVFDYQLHQEEISRVISRDIQEINRTYPHLDGIVLCSVGAEVSPLAAQLREPGKLMVRYGSTLSPQQISEGLARRRSSAGHLKIEYSGGEPRFSLGSDGRSALTAARPLCREGGKGGGTSQVPPVPPEIWEAPWDFFFFLDCVKDSKRTVRGLLGVPPGHTDSNDIRLKGRYQHLLLLDVEPSKARQNSQRRLQTRLGTSSFSAPSAAYPSSSAPRGVPWSRPFSTRPIMAADGFRSRKGLFSASPSSSREIKAPRVDSIASVRRGLEPLGSRVPPSGTPSLGDASIRASPARRKPLEPTSTRLRASSRASRQQASSLKRMRLEKTLKPRKPGDPDLSVSDEEDSLPEDEVEDL</sequence>
<evidence type="ECO:0000256" key="1">
    <source>
        <dbReference type="SAM" id="MobiDB-lite"/>
    </source>
</evidence>
<reference evidence="2" key="1">
    <citation type="submission" date="2014-11" db="EMBL/GenBank/DDBJ databases">
        <authorList>
            <person name="Otto D Thomas"/>
            <person name="Naeem Raeece"/>
        </authorList>
    </citation>
    <scope>NUCLEOTIDE SEQUENCE</scope>
</reference>
<proteinExistence type="predicted"/>
<feature type="compositionally biased region" description="Low complexity" evidence="1">
    <location>
        <begin position="460"/>
        <end position="478"/>
    </location>
</feature>
<feature type="region of interest" description="Disordered" evidence="1">
    <location>
        <begin position="344"/>
        <end position="383"/>
    </location>
</feature>